<evidence type="ECO:0000313" key="12">
    <source>
        <dbReference type="EMBL" id="MDA7418619.1"/>
    </source>
</evidence>
<proteinExistence type="predicted"/>
<keyword evidence="4" id="KW-0597">Phosphoprotein</keyword>
<evidence type="ECO:0000256" key="8">
    <source>
        <dbReference type="ARBA" id="ARBA00022989"/>
    </source>
</evidence>
<dbReference type="PANTHER" id="PTHR45436">
    <property type="entry name" value="SENSOR HISTIDINE KINASE YKOH"/>
    <property type="match status" value="1"/>
</dbReference>
<dbReference type="PANTHER" id="PTHR45436:SF1">
    <property type="entry name" value="SENSOR PROTEIN QSEC"/>
    <property type="match status" value="1"/>
</dbReference>
<dbReference type="CDD" id="cd00075">
    <property type="entry name" value="HATPase"/>
    <property type="match status" value="1"/>
</dbReference>
<dbReference type="Pfam" id="PF08521">
    <property type="entry name" value="2CSK_N"/>
    <property type="match status" value="1"/>
</dbReference>
<keyword evidence="7 12" id="KW-0418">Kinase</keyword>
<dbReference type="EC" id="2.7.13.3" evidence="3"/>
<name>A0AAE3NFD6_9BURK</name>
<dbReference type="Gene3D" id="1.10.287.130">
    <property type="match status" value="1"/>
</dbReference>
<dbReference type="Proteomes" id="UP001212602">
    <property type="component" value="Unassembled WGS sequence"/>
</dbReference>
<keyword evidence="13" id="KW-1185">Reference proteome</keyword>
<evidence type="ECO:0000256" key="2">
    <source>
        <dbReference type="ARBA" id="ARBA00004370"/>
    </source>
</evidence>
<evidence type="ECO:0000256" key="6">
    <source>
        <dbReference type="ARBA" id="ARBA00022692"/>
    </source>
</evidence>
<keyword evidence="9 10" id="KW-0472">Membrane</keyword>
<dbReference type="EMBL" id="JAQIPB010000010">
    <property type="protein sequence ID" value="MDA7418619.1"/>
    <property type="molecule type" value="Genomic_DNA"/>
</dbReference>
<feature type="transmembrane region" description="Helical" evidence="10">
    <location>
        <begin position="15"/>
        <end position="38"/>
    </location>
</feature>
<comment type="caution">
    <text evidence="12">The sequence shown here is derived from an EMBL/GenBank/DDBJ whole genome shotgun (WGS) entry which is preliminary data.</text>
</comment>
<accession>A0AAE3NFD6</accession>
<evidence type="ECO:0000313" key="13">
    <source>
        <dbReference type="Proteomes" id="UP001212602"/>
    </source>
</evidence>
<dbReference type="Pfam" id="PF00512">
    <property type="entry name" value="HisKA"/>
    <property type="match status" value="1"/>
</dbReference>
<gene>
    <name evidence="12" type="ORF">PGB34_19790</name>
</gene>
<evidence type="ECO:0000256" key="10">
    <source>
        <dbReference type="SAM" id="Phobius"/>
    </source>
</evidence>
<evidence type="ECO:0000256" key="7">
    <source>
        <dbReference type="ARBA" id="ARBA00022777"/>
    </source>
</evidence>
<comment type="catalytic activity">
    <reaction evidence="1">
        <text>ATP + protein L-histidine = ADP + protein N-phospho-L-histidine.</text>
        <dbReference type="EC" id="2.7.13.3"/>
    </reaction>
</comment>
<dbReference type="InterPro" id="IPR036890">
    <property type="entry name" value="HATPase_C_sf"/>
</dbReference>
<dbReference type="SMART" id="SM00387">
    <property type="entry name" value="HATPase_c"/>
    <property type="match status" value="1"/>
</dbReference>
<protein>
    <recommendedName>
        <fullName evidence="3">histidine kinase</fullName>
        <ecNumber evidence="3">2.7.13.3</ecNumber>
    </recommendedName>
</protein>
<dbReference type="SMART" id="SM00388">
    <property type="entry name" value="HisKA"/>
    <property type="match status" value="1"/>
</dbReference>
<dbReference type="InterPro" id="IPR005467">
    <property type="entry name" value="His_kinase_dom"/>
</dbReference>
<sequence length="467" mass="50798">MTLDALHRTSLRRTLIAALLAGVFIGGVLQVYMTWFTARDAVNAAFDRSLYGAIRAIDANVSTDSGGIGVELPYMLFEFFELTASGTVHYRIATEDGLVEIGSPDIPMPEGTVPLRTPHFQTLDYFGQLTRVGTYVRPLTGPVQGNLVIQVAESLTSREEFSQQFIVNAVARDVLLAVLAAGMVAVAVSWSLRPLRQLKDEVTARRSDDLSPFDTRRVPVDVRPLVDAMNDHLLRYKALLSAQRSFLDDASHQLRTPLATLLTQVSYALREQDTGRLRQTLDAMRGQLRHTIRQANQLLALARADTSEMRTRVTDLNALAAALTRRLWPAARGQRLDLGFEAGPAPVLARVHAALLEEALSNLIDNAIRHTPPGGRVTVRVEGSAQWACLHVSDTGPGIPPEELPLAPQRFFRASNAQGQGSGLGLAIVQSIASRHQGRLVLARDAVEGGLRASIELPAAPDQPALS</sequence>
<dbReference type="SUPFAM" id="SSF55874">
    <property type="entry name" value="ATPase domain of HSP90 chaperone/DNA topoisomerase II/histidine kinase"/>
    <property type="match status" value="1"/>
</dbReference>
<evidence type="ECO:0000256" key="4">
    <source>
        <dbReference type="ARBA" id="ARBA00022553"/>
    </source>
</evidence>
<dbReference type="InterPro" id="IPR013727">
    <property type="entry name" value="2CSK_N"/>
</dbReference>
<dbReference type="AlphaFoldDB" id="A0AAE3NFD6"/>
<dbReference type="Gene3D" id="3.30.565.10">
    <property type="entry name" value="Histidine kinase-like ATPase, C-terminal domain"/>
    <property type="match status" value="1"/>
</dbReference>
<dbReference type="PRINTS" id="PR00344">
    <property type="entry name" value="BCTRLSENSOR"/>
</dbReference>
<feature type="domain" description="Histidine kinase" evidence="11">
    <location>
        <begin position="249"/>
        <end position="461"/>
    </location>
</feature>
<dbReference type="SUPFAM" id="SSF47384">
    <property type="entry name" value="Homodimeric domain of signal transducing histidine kinase"/>
    <property type="match status" value="1"/>
</dbReference>
<evidence type="ECO:0000256" key="5">
    <source>
        <dbReference type="ARBA" id="ARBA00022679"/>
    </source>
</evidence>
<evidence type="ECO:0000256" key="3">
    <source>
        <dbReference type="ARBA" id="ARBA00012438"/>
    </source>
</evidence>
<evidence type="ECO:0000256" key="9">
    <source>
        <dbReference type="ARBA" id="ARBA00023136"/>
    </source>
</evidence>
<dbReference type="InterPro" id="IPR003661">
    <property type="entry name" value="HisK_dim/P_dom"/>
</dbReference>
<evidence type="ECO:0000256" key="1">
    <source>
        <dbReference type="ARBA" id="ARBA00000085"/>
    </source>
</evidence>
<dbReference type="GO" id="GO:0000155">
    <property type="term" value="F:phosphorelay sensor kinase activity"/>
    <property type="evidence" value="ECO:0007669"/>
    <property type="project" value="InterPro"/>
</dbReference>
<dbReference type="InterPro" id="IPR050428">
    <property type="entry name" value="TCS_sensor_his_kinase"/>
</dbReference>
<keyword evidence="5" id="KW-0808">Transferase</keyword>
<dbReference type="InterPro" id="IPR004358">
    <property type="entry name" value="Sig_transdc_His_kin-like_C"/>
</dbReference>
<feature type="transmembrane region" description="Helical" evidence="10">
    <location>
        <begin position="174"/>
        <end position="192"/>
    </location>
</feature>
<dbReference type="PROSITE" id="PS50109">
    <property type="entry name" value="HIS_KIN"/>
    <property type="match status" value="1"/>
</dbReference>
<dbReference type="RefSeq" id="WP_271429825.1">
    <property type="nucleotide sequence ID" value="NZ_JAQIPB010000010.1"/>
</dbReference>
<evidence type="ECO:0000259" key="11">
    <source>
        <dbReference type="PROSITE" id="PS50109"/>
    </source>
</evidence>
<comment type="subcellular location">
    <subcellularLocation>
        <location evidence="2">Membrane</location>
    </subcellularLocation>
</comment>
<keyword evidence="8 10" id="KW-1133">Transmembrane helix</keyword>
<dbReference type="GO" id="GO:0005886">
    <property type="term" value="C:plasma membrane"/>
    <property type="evidence" value="ECO:0007669"/>
    <property type="project" value="TreeGrafter"/>
</dbReference>
<dbReference type="InterPro" id="IPR003594">
    <property type="entry name" value="HATPase_dom"/>
</dbReference>
<dbReference type="InterPro" id="IPR036097">
    <property type="entry name" value="HisK_dim/P_sf"/>
</dbReference>
<reference evidence="12" key="1">
    <citation type="submission" date="2023-01" db="EMBL/GenBank/DDBJ databases">
        <title>Xenophilus mangrovi sp. nov., isolated from soil of Mangrove nature reserve.</title>
        <authorList>
            <person name="Xu S."/>
            <person name="Liu Z."/>
            <person name="Xu Y."/>
        </authorList>
    </citation>
    <scope>NUCLEOTIDE SEQUENCE</scope>
    <source>
        <strain evidence="12">YW8</strain>
    </source>
</reference>
<organism evidence="12 13">
    <name type="scientific">Xenophilus arseniciresistens</name>
    <dbReference type="NCBI Taxonomy" id="1283306"/>
    <lineage>
        <taxon>Bacteria</taxon>
        <taxon>Pseudomonadati</taxon>
        <taxon>Pseudomonadota</taxon>
        <taxon>Betaproteobacteria</taxon>
        <taxon>Burkholderiales</taxon>
        <taxon>Comamonadaceae</taxon>
        <taxon>Xenophilus</taxon>
    </lineage>
</organism>
<dbReference type="CDD" id="cd00082">
    <property type="entry name" value="HisKA"/>
    <property type="match status" value="1"/>
</dbReference>
<dbReference type="Pfam" id="PF02518">
    <property type="entry name" value="HATPase_c"/>
    <property type="match status" value="1"/>
</dbReference>
<keyword evidence="6 10" id="KW-0812">Transmembrane</keyword>